<keyword evidence="2" id="KW-0813">Transport</keyword>
<evidence type="ECO:0000259" key="6">
    <source>
        <dbReference type="Pfam" id="PF13732"/>
    </source>
</evidence>
<dbReference type="Pfam" id="PF13732">
    <property type="entry name" value="DrrA1-3_C"/>
    <property type="match status" value="1"/>
</dbReference>
<name>A0A853BAP4_9PSEU</name>
<dbReference type="EMBL" id="JACCFK010000002">
    <property type="protein sequence ID" value="NYI92070.1"/>
    <property type="molecule type" value="Genomic_DNA"/>
</dbReference>
<dbReference type="PANTHER" id="PTHR42711">
    <property type="entry name" value="ABC TRANSPORTER ATP-BINDING PROTEIN"/>
    <property type="match status" value="1"/>
</dbReference>
<dbReference type="InterPro" id="IPR027417">
    <property type="entry name" value="P-loop_NTPase"/>
</dbReference>
<gene>
    <name evidence="7" type="ORF">HNR02_005445</name>
</gene>
<comment type="caution">
    <text evidence="7">The sequence shown here is derived from an EMBL/GenBank/DDBJ whole genome shotgun (WGS) entry which is preliminary data.</text>
</comment>
<evidence type="ECO:0000256" key="1">
    <source>
        <dbReference type="ARBA" id="ARBA00004202"/>
    </source>
</evidence>
<accession>A0A853BAP4</accession>
<proteinExistence type="predicted"/>
<dbReference type="InterPro" id="IPR025302">
    <property type="entry name" value="DrrA1/2-like_C"/>
</dbReference>
<evidence type="ECO:0000256" key="2">
    <source>
        <dbReference type="ARBA" id="ARBA00022448"/>
    </source>
</evidence>
<reference evidence="7 8" key="1">
    <citation type="submission" date="2020-07" db="EMBL/GenBank/DDBJ databases">
        <title>Sequencing the genomes of 1000 actinobacteria strains.</title>
        <authorList>
            <person name="Klenk H.-P."/>
        </authorList>
    </citation>
    <scope>NUCLEOTIDE SEQUENCE [LARGE SCALE GENOMIC DNA]</scope>
    <source>
        <strain evidence="7 8">DSM 104006</strain>
    </source>
</reference>
<dbReference type="GO" id="GO:0046677">
    <property type="term" value="P:response to antibiotic"/>
    <property type="evidence" value="ECO:0007669"/>
    <property type="project" value="UniProtKB-KW"/>
</dbReference>
<dbReference type="InterPro" id="IPR050763">
    <property type="entry name" value="ABC_transporter_ATP-binding"/>
</dbReference>
<organism evidence="7 8">
    <name type="scientific">Amycolatopsis endophytica</name>
    <dbReference type="NCBI Taxonomy" id="860233"/>
    <lineage>
        <taxon>Bacteria</taxon>
        <taxon>Bacillati</taxon>
        <taxon>Actinomycetota</taxon>
        <taxon>Actinomycetes</taxon>
        <taxon>Pseudonocardiales</taxon>
        <taxon>Pseudonocardiaceae</taxon>
        <taxon>Amycolatopsis</taxon>
    </lineage>
</organism>
<keyword evidence="8" id="KW-1185">Reference proteome</keyword>
<comment type="subcellular location">
    <subcellularLocation>
        <location evidence="1">Cell membrane</location>
        <topology evidence="1">Peripheral membrane protein</topology>
    </subcellularLocation>
</comment>
<dbReference type="Proteomes" id="UP000549616">
    <property type="component" value="Unassembled WGS sequence"/>
</dbReference>
<keyword evidence="5" id="KW-0046">Antibiotic resistance</keyword>
<sequence length="157" mass="16468">MLFLDEPTTGLDPRGRSEVWAAVRELVAEGTTVLLTTQYLDEADQLAGRIAVLDHGALVAEGSPAELKSRIGGDRVEVVLHDAADLPAAAALATRVTGAEAERGDNGFSVPAHDRVRVLAGLAAAFDGAGIGIADLTPRRPTLHEVFLELTAREVPV</sequence>
<dbReference type="PANTHER" id="PTHR42711:SF19">
    <property type="entry name" value="DOXORUBICIN RESISTANCE ATP-BINDING PROTEIN DRRA"/>
    <property type="match status" value="1"/>
</dbReference>
<evidence type="ECO:0000256" key="3">
    <source>
        <dbReference type="ARBA" id="ARBA00022741"/>
    </source>
</evidence>
<protein>
    <submittedName>
        <fullName evidence="7">ABC-type multidrug transport system ATPase subunit</fullName>
    </submittedName>
</protein>
<dbReference type="SUPFAM" id="SSF52540">
    <property type="entry name" value="P-loop containing nucleoside triphosphate hydrolases"/>
    <property type="match status" value="1"/>
</dbReference>
<keyword evidence="3" id="KW-0547">Nucleotide-binding</keyword>
<keyword evidence="4" id="KW-0067">ATP-binding</keyword>
<evidence type="ECO:0000256" key="4">
    <source>
        <dbReference type="ARBA" id="ARBA00022840"/>
    </source>
</evidence>
<dbReference type="GO" id="GO:0005524">
    <property type="term" value="F:ATP binding"/>
    <property type="evidence" value="ECO:0007669"/>
    <property type="project" value="UniProtKB-KW"/>
</dbReference>
<dbReference type="Gene3D" id="3.40.50.300">
    <property type="entry name" value="P-loop containing nucleotide triphosphate hydrolases"/>
    <property type="match status" value="1"/>
</dbReference>
<evidence type="ECO:0000313" key="7">
    <source>
        <dbReference type="EMBL" id="NYI92070.1"/>
    </source>
</evidence>
<dbReference type="GO" id="GO:0005886">
    <property type="term" value="C:plasma membrane"/>
    <property type="evidence" value="ECO:0007669"/>
    <property type="project" value="UniProtKB-SubCell"/>
</dbReference>
<dbReference type="AlphaFoldDB" id="A0A853BAP4"/>
<evidence type="ECO:0000313" key="8">
    <source>
        <dbReference type="Proteomes" id="UP000549616"/>
    </source>
</evidence>
<feature type="domain" description="Daunorubicin resistance ATP-binding protein DrrA1/2-like C-terminal" evidence="6">
    <location>
        <begin position="62"/>
        <end position="150"/>
    </location>
</feature>
<evidence type="ECO:0000256" key="5">
    <source>
        <dbReference type="ARBA" id="ARBA00023251"/>
    </source>
</evidence>